<dbReference type="InterPro" id="IPR026444">
    <property type="entry name" value="Secre_tail"/>
</dbReference>
<dbReference type="PANTHER" id="PTHR36453:SF1">
    <property type="entry name" value="RIGHT HANDED BETA HELIX DOMAIN-CONTAINING PROTEIN"/>
    <property type="match status" value="1"/>
</dbReference>
<dbReference type="InterPro" id="IPR011050">
    <property type="entry name" value="Pectin_lyase_fold/virulence"/>
</dbReference>
<feature type="signal peptide" evidence="2">
    <location>
        <begin position="1"/>
        <end position="22"/>
    </location>
</feature>
<dbReference type="SUPFAM" id="SSF51126">
    <property type="entry name" value="Pectin lyase-like"/>
    <property type="match status" value="2"/>
</dbReference>
<dbReference type="InterPro" id="IPR012334">
    <property type="entry name" value="Pectin_lyas_fold"/>
</dbReference>
<protein>
    <submittedName>
        <fullName evidence="6">Sugar hydrolase</fullName>
    </submittedName>
</protein>
<keyword evidence="7" id="KW-1185">Reference proteome</keyword>
<dbReference type="PANTHER" id="PTHR36453">
    <property type="entry name" value="SECRETED PROTEIN-RELATED"/>
    <property type="match status" value="1"/>
</dbReference>
<reference evidence="6" key="2">
    <citation type="submission" date="2020-09" db="EMBL/GenBank/DDBJ databases">
        <authorList>
            <person name="Sun Q."/>
            <person name="Kim S."/>
        </authorList>
    </citation>
    <scope>NUCLEOTIDE SEQUENCE</scope>
    <source>
        <strain evidence="6">KCTC 12710</strain>
    </source>
</reference>
<feature type="domain" description="Secretion system C-terminal sorting" evidence="5">
    <location>
        <begin position="642"/>
        <end position="717"/>
    </location>
</feature>
<name>A0A918QT65_9FLAO</name>
<dbReference type="NCBIfam" id="TIGR04183">
    <property type="entry name" value="Por_Secre_tail"/>
    <property type="match status" value="1"/>
</dbReference>
<organism evidence="6 7">
    <name type="scientific">Algibacter mikhailovii</name>
    <dbReference type="NCBI Taxonomy" id="425498"/>
    <lineage>
        <taxon>Bacteria</taxon>
        <taxon>Pseudomonadati</taxon>
        <taxon>Bacteroidota</taxon>
        <taxon>Flavobacteriia</taxon>
        <taxon>Flavobacteriales</taxon>
        <taxon>Flavobacteriaceae</taxon>
        <taxon>Algibacter</taxon>
    </lineage>
</organism>
<evidence type="ECO:0000256" key="2">
    <source>
        <dbReference type="SAM" id="SignalP"/>
    </source>
</evidence>
<dbReference type="SMART" id="SM00710">
    <property type="entry name" value="PbH1"/>
    <property type="match status" value="6"/>
</dbReference>
<dbReference type="InterPro" id="IPR006626">
    <property type="entry name" value="PbH1"/>
</dbReference>
<dbReference type="RefSeq" id="WP_189359155.1">
    <property type="nucleotide sequence ID" value="NZ_BMWZ01000001.1"/>
</dbReference>
<dbReference type="InterPro" id="IPR011459">
    <property type="entry name" value="DUF1565"/>
</dbReference>
<evidence type="ECO:0000313" key="7">
    <source>
        <dbReference type="Proteomes" id="UP000636004"/>
    </source>
</evidence>
<dbReference type="Gene3D" id="2.160.20.10">
    <property type="entry name" value="Single-stranded right-handed beta-helix, Pectin lyase-like"/>
    <property type="match status" value="2"/>
</dbReference>
<evidence type="ECO:0000256" key="1">
    <source>
        <dbReference type="ARBA" id="ARBA00022729"/>
    </source>
</evidence>
<dbReference type="Pfam" id="PF07602">
    <property type="entry name" value="DUF1565"/>
    <property type="match status" value="1"/>
</dbReference>
<dbReference type="Pfam" id="PF18962">
    <property type="entry name" value="Por_Secre_tail"/>
    <property type="match status" value="1"/>
</dbReference>
<gene>
    <name evidence="6" type="ORF">GCM10007028_04990</name>
</gene>
<feature type="domain" description="DUF1565" evidence="3">
    <location>
        <begin position="30"/>
        <end position="69"/>
    </location>
</feature>
<dbReference type="EMBL" id="BMWZ01000001">
    <property type="protein sequence ID" value="GGZ70786.1"/>
    <property type="molecule type" value="Genomic_DNA"/>
</dbReference>
<dbReference type="GO" id="GO:0016787">
    <property type="term" value="F:hydrolase activity"/>
    <property type="evidence" value="ECO:0007669"/>
    <property type="project" value="UniProtKB-KW"/>
</dbReference>
<evidence type="ECO:0000259" key="4">
    <source>
        <dbReference type="Pfam" id="PF13229"/>
    </source>
</evidence>
<proteinExistence type="predicted"/>
<evidence type="ECO:0000259" key="3">
    <source>
        <dbReference type="Pfam" id="PF07602"/>
    </source>
</evidence>
<reference evidence="6" key="1">
    <citation type="journal article" date="2014" name="Int. J. Syst. Evol. Microbiol.">
        <title>Complete genome sequence of Corynebacterium casei LMG S-19264T (=DSM 44701T), isolated from a smear-ripened cheese.</title>
        <authorList>
            <consortium name="US DOE Joint Genome Institute (JGI-PGF)"/>
            <person name="Walter F."/>
            <person name="Albersmeier A."/>
            <person name="Kalinowski J."/>
            <person name="Ruckert C."/>
        </authorList>
    </citation>
    <scope>NUCLEOTIDE SEQUENCE</scope>
    <source>
        <strain evidence="6">KCTC 12710</strain>
    </source>
</reference>
<feature type="chain" id="PRO_5037847021" evidence="2">
    <location>
        <begin position="23"/>
        <end position="719"/>
    </location>
</feature>
<keyword evidence="1 2" id="KW-0732">Signal</keyword>
<keyword evidence="6" id="KW-0378">Hydrolase</keyword>
<dbReference type="Proteomes" id="UP000636004">
    <property type="component" value="Unassembled WGS sequence"/>
</dbReference>
<evidence type="ECO:0000313" key="6">
    <source>
        <dbReference type="EMBL" id="GGZ70786.1"/>
    </source>
</evidence>
<dbReference type="InterPro" id="IPR039448">
    <property type="entry name" value="Beta_helix"/>
</dbReference>
<dbReference type="AlphaFoldDB" id="A0A918QT65"/>
<sequence length="719" mass="79546">MYKLEQLYLFSFILIFSSFLNAQNIYVATNGDDTNDGSLNNPYKTFSKAISVMNAGDVCIIKGGTYEEELSINKNGTSDNYLTFKAAQGERVNIKATRVLNGWQPHSGNIFKAAVNMTIESRFRSVYHNNEYMDIARWPNNTDNNRWTVDCTPVNGGDGSHFLVSNIPDIDWTGGLVYYLGAHSGTSWTRTITSNSTNRVNFTAVNINKWPFTPHNPTVWRNNPGNNRGQLYLFNKLEALDYAREWYYDSTSNMLYFQTANGKIPADGTVEYAASKFAAQLRGDYIKLEGINFFGGSIKIHNNADNNQIINCKITHGSEGHDSLTNTSAQVGEAAIEVLGDNTLIKDCTINHSSVSGVIIAGWAAANCTIEGNLISNIDYIGIHASPLRSSGNNVKILKNTIINAGRDGMYVAGSDCEIAYNDVSGSQQINSDSGVFYTVGNANLKNNNIHHNWFHDASAPSYSHNPNDPGKAAGIYLDNNSKGYTVHHNVVWNVSWSGYQVNWNNTNLDFFHNTFWNAERAMDSWVNGYPQENNKIYNSFSNTGDWFTGNGPHEFDIQDNLITATSPFEDPENNNFMPKPGSAVVDQAQIISGFPKPYKGSAPDIGAYELGGTSWTAGINAIEDTGEALSINEAELSKIKLYPNPTNDILNIVIPFNLDKKDTFITVYSFLGRPVTTVSLDENSSHIKLQLHDLASGPYIAKMTFSNGEVFTSKFIKK</sequence>
<dbReference type="Pfam" id="PF13229">
    <property type="entry name" value="Beta_helix"/>
    <property type="match status" value="1"/>
</dbReference>
<accession>A0A918QT65</accession>
<feature type="domain" description="Right handed beta helix" evidence="4">
    <location>
        <begin position="392"/>
        <end position="539"/>
    </location>
</feature>
<evidence type="ECO:0000259" key="5">
    <source>
        <dbReference type="Pfam" id="PF18962"/>
    </source>
</evidence>
<comment type="caution">
    <text evidence="6">The sequence shown here is derived from an EMBL/GenBank/DDBJ whole genome shotgun (WGS) entry which is preliminary data.</text>
</comment>